<dbReference type="FunFam" id="3.30.40.10:FF:000388">
    <property type="entry name" value="Putative RING zinc finger domain superfamily protein"/>
    <property type="match status" value="1"/>
</dbReference>
<comment type="catalytic activity">
    <reaction evidence="1">
        <text>S-ubiquitinyl-[E2 ubiquitin-conjugating enzyme]-L-cysteine + [acceptor protein]-L-lysine = [E2 ubiquitin-conjugating enzyme]-L-cysteine + N(6)-ubiquitinyl-[acceptor protein]-L-lysine.</text>
        <dbReference type="EC" id="2.3.2.27"/>
    </reaction>
</comment>
<dbReference type="InterPro" id="IPR046450">
    <property type="entry name" value="PA_dom_sf"/>
</dbReference>
<evidence type="ECO:0000256" key="1">
    <source>
        <dbReference type="ARBA" id="ARBA00000900"/>
    </source>
</evidence>
<evidence type="ECO:0000256" key="10">
    <source>
        <dbReference type="PROSITE-ProRule" id="PRU00175"/>
    </source>
</evidence>
<dbReference type="Pfam" id="PF13639">
    <property type="entry name" value="zf-RING_2"/>
    <property type="match status" value="1"/>
</dbReference>
<feature type="domain" description="RING-type" evidence="13">
    <location>
        <begin position="285"/>
        <end position="327"/>
    </location>
</feature>
<keyword evidence="15" id="KW-1185">Reference proteome</keyword>
<dbReference type="SUPFAM" id="SSF57850">
    <property type="entry name" value="RING/U-box"/>
    <property type="match status" value="1"/>
</dbReference>
<accession>A0A830HXE2</accession>
<organism evidence="14 15">
    <name type="scientific">Pycnococcus provasolii</name>
    <dbReference type="NCBI Taxonomy" id="41880"/>
    <lineage>
        <taxon>Eukaryota</taxon>
        <taxon>Viridiplantae</taxon>
        <taxon>Chlorophyta</taxon>
        <taxon>Pseudoscourfieldiophyceae</taxon>
        <taxon>Pseudoscourfieldiales</taxon>
        <taxon>Pycnococcaceae</taxon>
        <taxon>Pycnococcus</taxon>
    </lineage>
</organism>
<evidence type="ECO:0000256" key="4">
    <source>
        <dbReference type="ARBA" id="ARBA00022692"/>
    </source>
</evidence>
<feature type="compositionally biased region" description="Acidic residues" evidence="11">
    <location>
        <begin position="365"/>
        <end position="382"/>
    </location>
</feature>
<keyword evidence="7" id="KW-0862">Zinc</keyword>
<evidence type="ECO:0000256" key="3">
    <source>
        <dbReference type="ARBA" id="ARBA00012483"/>
    </source>
</evidence>
<keyword evidence="8 12" id="KW-1133">Transmembrane helix</keyword>
<dbReference type="InterPro" id="IPR013083">
    <property type="entry name" value="Znf_RING/FYVE/PHD"/>
</dbReference>
<dbReference type="PANTHER" id="PTHR47168:SF1">
    <property type="entry name" value="OS02G0798600 PROTEIN"/>
    <property type="match status" value="1"/>
</dbReference>
<dbReference type="GO" id="GO:0061630">
    <property type="term" value="F:ubiquitin protein ligase activity"/>
    <property type="evidence" value="ECO:0007669"/>
    <property type="project" value="UniProtKB-EC"/>
</dbReference>
<dbReference type="Proteomes" id="UP000660262">
    <property type="component" value="Unassembled WGS sequence"/>
</dbReference>
<evidence type="ECO:0000256" key="12">
    <source>
        <dbReference type="SAM" id="Phobius"/>
    </source>
</evidence>
<dbReference type="OrthoDB" id="8062037at2759"/>
<name>A0A830HXE2_9CHLO</name>
<feature type="region of interest" description="Disordered" evidence="11">
    <location>
        <begin position="334"/>
        <end position="410"/>
    </location>
</feature>
<feature type="transmembrane region" description="Helical" evidence="12">
    <location>
        <begin position="179"/>
        <end position="199"/>
    </location>
</feature>
<evidence type="ECO:0000256" key="9">
    <source>
        <dbReference type="ARBA" id="ARBA00023136"/>
    </source>
</evidence>
<keyword evidence="6 10" id="KW-0863">Zinc-finger</keyword>
<sequence length="410" mass="44236">MISLSGLSSSCCGVDASIIITHNTSSWAFDDVPALFGPHIPAGPSKAIKGLLQIASPKIDACSPLNNKPPLDPVSGSRLPFVILARRSALDDPDSCHFAQKVFNAEAVGAVAAIIYDDRYEPPYEMIRNRGDPDPHIPSTFVDLTSGLFMEKQISRNKPNTVRVDMYDDGYPASFFDSVGASFAAAFSAAAVTSLLFVMRSQSARRRRMANAAANNGADDAEDSEPLTMTRAAVCRLPCFAFGTTTACAAVAAAEAAATSETATAEEGGDVESGLDYEASDHATCAVCLEDYEPREQLRELPCKHRFHKSCIDQWLTTRRAMCPICKHDARRPLEEQTTAQDDNEETDATDDEGNDRSLFAVAEGAEEDESSSSVSGDDDDDERHSLSDVVVEDDDVPDDQQPLLAREHS</sequence>
<dbReference type="InterPro" id="IPR051653">
    <property type="entry name" value="E3_ligase_sorting_rcpt"/>
</dbReference>
<keyword evidence="9 12" id="KW-0472">Membrane</keyword>
<evidence type="ECO:0000259" key="13">
    <source>
        <dbReference type="PROSITE" id="PS50089"/>
    </source>
</evidence>
<feature type="compositionally biased region" description="Acidic residues" evidence="11">
    <location>
        <begin position="342"/>
        <end position="354"/>
    </location>
</feature>
<dbReference type="PROSITE" id="PS50089">
    <property type="entry name" value="ZF_RING_2"/>
    <property type="match status" value="1"/>
</dbReference>
<keyword evidence="5" id="KW-0479">Metal-binding</keyword>
<reference evidence="14" key="1">
    <citation type="submission" date="2020-10" db="EMBL/GenBank/DDBJ databases">
        <title>Unveiling of a novel bifunctional photoreceptor, Dualchrome1, isolated from a cosmopolitan green alga.</title>
        <authorList>
            <person name="Suzuki S."/>
            <person name="Kawachi M."/>
        </authorList>
    </citation>
    <scope>NUCLEOTIDE SEQUENCE</scope>
    <source>
        <strain evidence="14">NIES 2893</strain>
    </source>
</reference>
<dbReference type="EMBL" id="BNJQ01000029">
    <property type="protein sequence ID" value="GHP10470.1"/>
    <property type="molecule type" value="Genomic_DNA"/>
</dbReference>
<dbReference type="PANTHER" id="PTHR47168">
    <property type="entry name" value="RING ZINC FINGER DOMAIN SUPERFAMILY PROTEIN-RELATED"/>
    <property type="match status" value="1"/>
</dbReference>
<keyword evidence="4 12" id="KW-0812">Transmembrane</keyword>
<dbReference type="Gene3D" id="3.30.40.10">
    <property type="entry name" value="Zinc/RING finger domain, C3HC4 (zinc finger)"/>
    <property type="match status" value="1"/>
</dbReference>
<dbReference type="InterPro" id="IPR011016">
    <property type="entry name" value="Znf_RING-CH"/>
</dbReference>
<dbReference type="InterPro" id="IPR001841">
    <property type="entry name" value="Znf_RING"/>
</dbReference>
<dbReference type="SMART" id="SM00184">
    <property type="entry name" value="RING"/>
    <property type="match status" value="1"/>
</dbReference>
<comment type="caution">
    <text evidence="14">The sequence shown here is derived from an EMBL/GenBank/DDBJ whole genome shotgun (WGS) entry which is preliminary data.</text>
</comment>
<dbReference type="AlphaFoldDB" id="A0A830HXE2"/>
<dbReference type="InterPro" id="IPR003137">
    <property type="entry name" value="PA_domain"/>
</dbReference>
<dbReference type="GO" id="GO:0008270">
    <property type="term" value="F:zinc ion binding"/>
    <property type="evidence" value="ECO:0007669"/>
    <property type="project" value="UniProtKB-KW"/>
</dbReference>
<evidence type="ECO:0000313" key="14">
    <source>
        <dbReference type="EMBL" id="GHP10470.1"/>
    </source>
</evidence>
<evidence type="ECO:0000256" key="8">
    <source>
        <dbReference type="ARBA" id="ARBA00022989"/>
    </source>
</evidence>
<evidence type="ECO:0000256" key="5">
    <source>
        <dbReference type="ARBA" id="ARBA00022723"/>
    </source>
</evidence>
<comment type="subcellular location">
    <subcellularLocation>
        <location evidence="2">Membrane</location>
        <topology evidence="2">Single-pass membrane protein</topology>
    </subcellularLocation>
</comment>
<dbReference type="GO" id="GO:0016020">
    <property type="term" value="C:membrane"/>
    <property type="evidence" value="ECO:0007669"/>
    <property type="project" value="UniProtKB-SubCell"/>
</dbReference>
<evidence type="ECO:0000256" key="2">
    <source>
        <dbReference type="ARBA" id="ARBA00004167"/>
    </source>
</evidence>
<evidence type="ECO:0000256" key="6">
    <source>
        <dbReference type="ARBA" id="ARBA00022771"/>
    </source>
</evidence>
<dbReference type="EC" id="2.3.2.27" evidence="3"/>
<gene>
    <name evidence="14" type="ORF">PPROV_000920100</name>
</gene>
<dbReference type="Gene3D" id="3.50.30.30">
    <property type="match status" value="1"/>
</dbReference>
<proteinExistence type="predicted"/>
<evidence type="ECO:0000313" key="15">
    <source>
        <dbReference type="Proteomes" id="UP000660262"/>
    </source>
</evidence>
<evidence type="ECO:0000256" key="7">
    <source>
        <dbReference type="ARBA" id="ARBA00022833"/>
    </source>
</evidence>
<dbReference type="SMART" id="SM00744">
    <property type="entry name" value="RINGv"/>
    <property type="match status" value="1"/>
</dbReference>
<protein>
    <recommendedName>
        <fullName evidence="3">RING-type E3 ubiquitin transferase</fullName>
        <ecNumber evidence="3">2.3.2.27</ecNumber>
    </recommendedName>
</protein>
<dbReference type="Pfam" id="PF02225">
    <property type="entry name" value="PA"/>
    <property type="match status" value="1"/>
</dbReference>
<dbReference type="SUPFAM" id="SSF52025">
    <property type="entry name" value="PA domain"/>
    <property type="match status" value="1"/>
</dbReference>
<evidence type="ECO:0000256" key="11">
    <source>
        <dbReference type="SAM" id="MobiDB-lite"/>
    </source>
</evidence>